<feature type="signal peptide" evidence="2">
    <location>
        <begin position="1"/>
        <end position="22"/>
    </location>
</feature>
<dbReference type="InterPro" id="IPR027385">
    <property type="entry name" value="Beta-barrel_OMP"/>
</dbReference>
<evidence type="ECO:0000259" key="3">
    <source>
        <dbReference type="Pfam" id="PF13505"/>
    </source>
</evidence>
<dbReference type="Gene3D" id="2.40.160.20">
    <property type="match status" value="1"/>
</dbReference>
<protein>
    <recommendedName>
        <fullName evidence="3">Outer membrane protein beta-barrel domain-containing protein</fullName>
    </recommendedName>
</protein>
<name>A0A1F6TWU5_9PROT</name>
<dbReference type="Proteomes" id="UP000179037">
    <property type="component" value="Unassembled WGS sequence"/>
</dbReference>
<dbReference type="EMBL" id="MFTC01000095">
    <property type="protein sequence ID" value="OGI49567.1"/>
    <property type="molecule type" value="Genomic_DNA"/>
</dbReference>
<dbReference type="AlphaFoldDB" id="A0A1F6TWU5"/>
<feature type="domain" description="Outer membrane protein beta-barrel" evidence="3">
    <location>
        <begin position="10"/>
        <end position="194"/>
    </location>
</feature>
<evidence type="ECO:0000313" key="5">
    <source>
        <dbReference type="Proteomes" id="UP000179037"/>
    </source>
</evidence>
<dbReference type="STRING" id="1817768.A3A87_04970"/>
<proteinExistence type="predicted"/>
<dbReference type="InterPro" id="IPR011250">
    <property type="entry name" value="OMP/PagP_B-barrel"/>
</dbReference>
<sequence>MQFLVKAAIAGLIMAYPFATMAGSNDWYTGIGGGQAENKQRLSKLGGPGFAGTVDNEDSSWKIFGGYRLWDEYVAVELSYVDLGTTKVSGTSGGSASTGTQEMDAFTIGLVGRIPITDALGVIINLGFSRNDSKITSTIGPTTTFEGATDFEFYYGGGLQYEFSKTFGARMGLEVFEVADYRVDLLSAGLIYRF</sequence>
<keyword evidence="1 2" id="KW-0732">Signal</keyword>
<evidence type="ECO:0000256" key="2">
    <source>
        <dbReference type="SAM" id="SignalP"/>
    </source>
</evidence>
<reference evidence="4 5" key="1">
    <citation type="journal article" date="2016" name="Nat. Commun.">
        <title>Thousands of microbial genomes shed light on interconnected biogeochemical processes in an aquifer system.</title>
        <authorList>
            <person name="Anantharaman K."/>
            <person name="Brown C.T."/>
            <person name="Hug L.A."/>
            <person name="Sharon I."/>
            <person name="Castelle C.J."/>
            <person name="Probst A.J."/>
            <person name="Thomas B.C."/>
            <person name="Singh A."/>
            <person name="Wilkins M.J."/>
            <person name="Karaoz U."/>
            <person name="Brodie E.L."/>
            <person name="Williams K.H."/>
            <person name="Hubbard S.S."/>
            <person name="Banfield J.F."/>
        </authorList>
    </citation>
    <scope>NUCLEOTIDE SEQUENCE [LARGE SCALE GENOMIC DNA]</scope>
</reference>
<feature type="chain" id="PRO_5009526872" description="Outer membrane protein beta-barrel domain-containing protein" evidence="2">
    <location>
        <begin position="23"/>
        <end position="194"/>
    </location>
</feature>
<dbReference type="Pfam" id="PF13505">
    <property type="entry name" value="OMP_b-brl"/>
    <property type="match status" value="1"/>
</dbReference>
<evidence type="ECO:0000313" key="4">
    <source>
        <dbReference type="EMBL" id="OGI49567.1"/>
    </source>
</evidence>
<organism evidence="4 5">
    <name type="scientific">Candidatus Muproteobacteria bacterium RIFCSPLOWO2_01_FULL_60_18</name>
    <dbReference type="NCBI Taxonomy" id="1817768"/>
    <lineage>
        <taxon>Bacteria</taxon>
        <taxon>Pseudomonadati</taxon>
        <taxon>Pseudomonadota</taxon>
        <taxon>Candidatus Muproteobacteria</taxon>
    </lineage>
</organism>
<gene>
    <name evidence="4" type="ORF">A3A87_04970</name>
</gene>
<dbReference type="SUPFAM" id="SSF56925">
    <property type="entry name" value="OMPA-like"/>
    <property type="match status" value="1"/>
</dbReference>
<accession>A0A1F6TWU5</accession>
<comment type="caution">
    <text evidence="4">The sequence shown here is derived from an EMBL/GenBank/DDBJ whole genome shotgun (WGS) entry which is preliminary data.</text>
</comment>
<evidence type="ECO:0000256" key="1">
    <source>
        <dbReference type="ARBA" id="ARBA00022729"/>
    </source>
</evidence>